<dbReference type="InterPro" id="IPR003593">
    <property type="entry name" value="AAA+_ATPase"/>
</dbReference>
<sequence>MTTETVINFENVTKVYRIYKNKPTTLKEKVINFLLRRNKLETIEMNVLKDVSYSIYKGETVGIIGRNGAGKSTSLKLIAKIINPDSGTITVKGSVSSLLEIGAGFQPDLTGKENVYLYGSILGLPKKYIRDHYEEIVEFSELNNFMNTPVKNYSSGMYMRLAFSVAIHVDPDILLLDEVLAVGDANFQKKCMNKLKEIQAKGKTIVFVSHDMSSVKNLCDRIIYIGENGEIEFGEPDFLINRYYAQLYGNQANIVIQDQSEIDHSSESLYIAHTSAHYNIKESIWGNREVSLNKFYFSNAEGYVSNIFQHKQDIVMNIELKAHHSLQKLVIGIALYDENNNLLSGPNSKNDGIVLDEIDDSRFIKVLIKEPPLLNGKFYVTLAIYDYDCIEPFIHMEKCFELMVVNERNELGIVGLECDWLV</sequence>
<dbReference type="PROSITE" id="PS50893">
    <property type="entry name" value="ABC_TRANSPORTER_2"/>
    <property type="match status" value="1"/>
</dbReference>
<dbReference type="CDD" id="cd10147">
    <property type="entry name" value="Wzt_C-like"/>
    <property type="match status" value="1"/>
</dbReference>
<dbReference type="GO" id="GO:0140359">
    <property type="term" value="F:ABC-type transporter activity"/>
    <property type="evidence" value="ECO:0007669"/>
    <property type="project" value="InterPro"/>
</dbReference>
<keyword evidence="5" id="KW-1278">Translocase</keyword>
<dbReference type="InterPro" id="IPR027417">
    <property type="entry name" value="P-loop_NTPase"/>
</dbReference>
<dbReference type="InterPro" id="IPR050683">
    <property type="entry name" value="Bact_Polysacc_Export_ATP-bd"/>
</dbReference>
<dbReference type="OrthoDB" id="9778870at2"/>
<dbReference type="Pfam" id="PF00005">
    <property type="entry name" value="ABC_tran"/>
    <property type="match status" value="1"/>
</dbReference>
<reference evidence="7 8" key="1">
    <citation type="submission" date="2015-08" db="EMBL/GenBank/DDBJ databases">
        <title>Genomes of Paenibacillus riograndensis.</title>
        <authorList>
            <person name="Sant'Anna F.H."/>
            <person name="Souza R."/>
            <person name="Ambrosini A."/>
            <person name="Bach E."/>
            <person name="Fernandes G."/>
            <person name="Balsanelli E."/>
            <person name="Baura V.A."/>
            <person name="Pedrosa F.O."/>
            <person name="Souza E.M."/>
            <person name="Passaglia L."/>
        </authorList>
    </citation>
    <scope>NUCLEOTIDE SEQUENCE [LARGE SCALE GENOMIC DNA]</scope>
    <source>
        <strain evidence="7 8">CAS34</strain>
    </source>
</reference>
<name>A0A132U1S3_9BACL</name>
<evidence type="ECO:0000256" key="2">
    <source>
        <dbReference type="ARBA" id="ARBA00022448"/>
    </source>
</evidence>
<dbReference type="InterPro" id="IPR003439">
    <property type="entry name" value="ABC_transporter-like_ATP-bd"/>
</dbReference>
<dbReference type="PANTHER" id="PTHR46743">
    <property type="entry name" value="TEICHOIC ACIDS EXPORT ATP-BINDING PROTEIN TAGH"/>
    <property type="match status" value="1"/>
</dbReference>
<accession>A0A132U1S3</accession>
<protein>
    <recommendedName>
        <fullName evidence="6">ABC transporter domain-containing protein</fullName>
    </recommendedName>
</protein>
<dbReference type="InterPro" id="IPR015860">
    <property type="entry name" value="ABC_transpr_TagH-like"/>
</dbReference>
<dbReference type="EMBL" id="LIRB01000126">
    <property type="protein sequence ID" value="KWX77376.1"/>
    <property type="molecule type" value="Genomic_DNA"/>
</dbReference>
<dbReference type="InterPro" id="IPR029439">
    <property type="entry name" value="Wzt_C"/>
</dbReference>
<dbReference type="Pfam" id="PF14524">
    <property type="entry name" value="Wzt_C"/>
    <property type="match status" value="1"/>
</dbReference>
<dbReference type="PATRIC" id="fig|483937.3.peg.2516"/>
<dbReference type="GO" id="GO:0016887">
    <property type="term" value="F:ATP hydrolysis activity"/>
    <property type="evidence" value="ECO:0007669"/>
    <property type="project" value="InterPro"/>
</dbReference>
<dbReference type="GO" id="GO:0005524">
    <property type="term" value="F:ATP binding"/>
    <property type="evidence" value="ECO:0007669"/>
    <property type="project" value="UniProtKB-KW"/>
</dbReference>
<dbReference type="Gene3D" id="2.70.50.60">
    <property type="entry name" value="abc- transporter (atp binding component) like domain"/>
    <property type="match status" value="1"/>
</dbReference>
<dbReference type="AlphaFoldDB" id="A0A132U1S3"/>
<keyword evidence="4" id="KW-0067">ATP-binding</keyword>
<evidence type="ECO:0000259" key="6">
    <source>
        <dbReference type="PROSITE" id="PS50893"/>
    </source>
</evidence>
<dbReference type="PANTHER" id="PTHR46743:SF2">
    <property type="entry name" value="TEICHOIC ACIDS EXPORT ATP-BINDING PROTEIN TAGH"/>
    <property type="match status" value="1"/>
</dbReference>
<evidence type="ECO:0000256" key="3">
    <source>
        <dbReference type="ARBA" id="ARBA00022741"/>
    </source>
</evidence>
<evidence type="ECO:0000256" key="4">
    <source>
        <dbReference type="ARBA" id="ARBA00022840"/>
    </source>
</evidence>
<dbReference type="GO" id="GO:0016020">
    <property type="term" value="C:membrane"/>
    <property type="evidence" value="ECO:0007669"/>
    <property type="project" value="InterPro"/>
</dbReference>
<dbReference type="CDD" id="cd03220">
    <property type="entry name" value="ABC_KpsT_Wzt"/>
    <property type="match status" value="1"/>
</dbReference>
<gene>
    <name evidence="7" type="ORF">AMQ84_12605</name>
</gene>
<keyword evidence="3" id="KW-0547">Nucleotide-binding</keyword>
<comment type="similarity">
    <text evidence="1">Belongs to the ABC transporter superfamily.</text>
</comment>
<evidence type="ECO:0000313" key="8">
    <source>
        <dbReference type="Proteomes" id="UP000070475"/>
    </source>
</evidence>
<proteinExistence type="inferred from homology"/>
<keyword evidence="2" id="KW-0813">Transport</keyword>
<dbReference type="Gene3D" id="3.40.50.300">
    <property type="entry name" value="P-loop containing nucleotide triphosphate hydrolases"/>
    <property type="match status" value="1"/>
</dbReference>
<evidence type="ECO:0000313" key="7">
    <source>
        <dbReference type="EMBL" id="KWX77376.1"/>
    </source>
</evidence>
<evidence type="ECO:0000256" key="1">
    <source>
        <dbReference type="ARBA" id="ARBA00005417"/>
    </source>
</evidence>
<organism evidence="7 8">
    <name type="scientific">Paenibacillus riograndensis</name>
    <dbReference type="NCBI Taxonomy" id="483937"/>
    <lineage>
        <taxon>Bacteria</taxon>
        <taxon>Bacillati</taxon>
        <taxon>Bacillota</taxon>
        <taxon>Bacilli</taxon>
        <taxon>Bacillales</taxon>
        <taxon>Paenibacillaceae</taxon>
        <taxon>Paenibacillus</taxon>
        <taxon>Paenibacillus sonchi group</taxon>
    </lineage>
</organism>
<dbReference type="SMART" id="SM00382">
    <property type="entry name" value="AAA"/>
    <property type="match status" value="1"/>
</dbReference>
<feature type="domain" description="ABC transporter" evidence="6">
    <location>
        <begin position="7"/>
        <end position="252"/>
    </location>
</feature>
<keyword evidence="8" id="KW-1185">Reference proteome</keyword>
<evidence type="ECO:0000256" key="5">
    <source>
        <dbReference type="ARBA" id="ARBA00022967"/>
    </source>
</evidence>
<dbReference type="SUPFAM" id="SSF52540">
    <property type="entry name" value="P-loop containing nucleoside triphosphate hydrolases"/>
    <property type="match status" value="1"/>
</dbReference>
<comment type="caution">
    <text evidence="7">The sequence shown here is derived from an EMBL/GenBank/DDBJ whole genome shotgun (WGS) entry which is preliminary data.</text>
</comment>
<dbReference type="Proteomes" id="UP000070475">
    <property type="component" value="Unassembled WGS sequence"/>
</dbReference>